<comment type="subcellular location">
    <subcellularLocation>
        <location evidence="1">Secreted</location>
    </subcellularLocation>
</comment>
<evidence type="ECO:0000313" key="6">
    <source>
        <dbReference type="Proteomes" id="UP000515204"/>
    </source>
</evidence>
<dbReference type="KEGG" id="dqu:106750004"/>
<dbReference type="InterPro" id="IPR014756">
    <property type="entry name" value="Ig_E-set"/>
</dbReference>
<dbReference type="Pfam" id="PF02221">
    <property type="entry name" value="E1_DerP2_DerF2"/>
    <property type="match status" value="1"/>
</dbReference>
<feature type="signal peptide" evidence="4">
    <location>
        <begin position="1"/>
        <end position="19"/>
    </location>
</feature>
<accession>A0A6P3Y591</accession>
<comment type="similarity">
    <text evidence="2">Belongs to the NPC2 family.</text>
</comment>
<evidence type="ECO:0000256" key="4">
    <source>
        <dbReference type="SAM" id="SignalP"/>
    </source>
</evidence>
<feature type="chain" id="PRO_5027996587" evidence="4">
    <location>
        <begin position="20"/>
        <end position="159"/>
    </location>
</feature>
<reference evidence="7" key="1">
    <citation type="submission" date="2025-08" db="UniProtKB">
        <authorList>
            <consortium name="RefSeq"/>
        </authorList>
    </citation>
    <scope>IDENTIFICATION</scope>
</reference>
<dbReference type="Gene3D" id="2.60.40.770">
    <property type="match status" value="1"/>
</dbReference>
<evidence type="ECO:0000256" key="3">
    <source>
        <dbReference type="ARBA" id="ARBA00022525"/>
    </source>
</evidence>
<sequence length="159" mass="17789">MNQAIASVLFCVILCFCYASCVNFWSCGSTLGRFTDVSVIGCSTKDKRCIFIPGATIVVFIKFIPDVDIPQVYARARAVKEEGDVHFVFDESDVCKDPYSLVQCPLQKDQEYNYTEMFILDPNTLDYSITLEWELVNAAGEKIVCVGIPADLRNATRSD</sequence>
<protein>
    <submittedName>
        <fullName evidence="7">Protein NPC2 homolog</fullName>
    </submittedName>
</protein>
<evidence type="ECO:0000313" key="7">
    <source>
        <dbReference type="RefSeq" id="XP_014485493.1"/>
    </source>
</evidence>
<organism evidence="6 7">
    <name type="scientific">Dinoponera quadriceps</name>
    <name type="common">South American ant</name>
    <dbReference type="NCBI Taxonomy" id="609295"/>
    <lineage>
        <taxon>Eukaryota</taxon>
        <taxon>Metazoa</taxon>
        <taxon>Ecdysozoa</taxon>
        <taxon>Arthropoda</taxon>
        <taxon>Hexapoda</taxon>
        <taxon>Insecta</taxon>
        <taxon>Pterygota</taxon>
        <taxon>Neoptera</taxon>
        <taxon>Endopterygota</taxon>
        <taxon>Hymenoptera</taxon>
        <taxon>Apocrita</taxon>
        <taxon>Aculeata</taxon>
        <taxon>Formicoidea</taxon>
        <taxon>Formicidae</taxon>
        <taxon>Ponerinae</taxon>
        <taxon>Ponerini</taxon>
        <taxon>Dinoponera</taxon>
    </lineage>
</organism>
<name>A0A6P3Y591_DINQU</name>
<keyword evidence="6" id="KW-1185">Reference proteome</keyword>
<dbReference type="SUPFAM" id="SSF81296">
    <property type="entry name" value="E set domains"/>
    <property type="match status" value="1"/>
</dbReference>
<dbReference type="GeneID" id="106750004"/>
<dbReference type="RefSeq" id="XP_014485493.1">
    <property type="nucleotide sequence ID" value="XM_014630007.1"/>
</dbReference>
<feature type="domain" description="MD-2-related lipid-recognition" evidence="5">
    <location>
        <begin position="24"/>
        <end position="150"/>
    </location>
</feature>
<evidence type="ECO:0000256" key="1">
    <source>
        <dbReference type="ARBA" id="ARBA00004613"/>
    </source>
</evidence>
<keyword evidence="4" id="KW-0732">Signal</keyword>
<dbReference type="AlphaFoldDB" id="A0A6P3Y591"/>
<evidence type="ECO:0000259" key="5">
    <source>
        <dbReference type="SMART" id="SM00737"/>
    </source>
</evidence>
<proteinExistence type="inferred from homology"/>
<keyword evidence="3" id="KW-0964">Secreted</keyword>
<dbReference type="GO" id="GO:0005576">
    <property type="term" value="C:extracellular region"/>
    <property type="evidence" value="ECO:0007669"/>
    <property type="project" value="UniProtKB-SubCell"/>
</dbReference>
<dbReference type="InterPro" id="IPR003172">
    <property type="entry name" value="ML_dom"/>
</dbReference>
<dbReference type="FunFam" id="2.60.40.770:FF:000001">
    <property type="entry name" value="NPC intracellular cholesterol transporter 2"/>
    <property type="match status" value="1"/>
</dbReference>
<gene>
    <name evidence="7" type="primary">LOC106750004</name>
</gene>
<dbReference type="OrthoDB" id="4937502at2759"/>
<dbReference type="Proteomes" id="UP000515204">
    <property type="component" value="Unplaced"/>
</dbReference>
<dbReference type="SMART" id="SM00737">
    <property type="entry name" value="ML"/>
    <property type="match status" value="1"/>
</dbReference>
<evidence type="ECO:0000256" key="2">
    <source>
        <dbReference type="ARBA" id="ARBA00006370"/>
    </source>
</evidence>